<dbReference type="InterPro" id="IPR036236">
    <property type="entry name" value="Znf_C2H2_sf"/>
</dbReference>
<comment type="similarity">
    <text evidence="2">Belongs to the krueppel C2H2-type zinc-finger protein family.</text>
</comment>
<keyword evidence="3" id="KW-0479">Metal-binding</keyword>
<evidence type="ECO:0000256" key="1">
    <source>
        <dbReference type="ARBA" id="ARBA00004123"/>
    </source>
</evidence>
<dbReference type="FunFam" id="3.30.160.60:FF:000770">
    <property type="entry name" value="zinc finger protein 16"/>
    <property type="match status" value="1"/>
</dbReference>
<dbReference type="Pfam" id="PF00096">
    <property type="entry name" value="zf-C2H2"/>
    <property type="match status" value="5"/>
</dbReference>
<keyword evidence="5 11" id="KW-0863">Zinc-finger</keyword>
<gene>
    <name evidence="13" type="primary">NCL1_45550</name>
    <name evidence="13" type="ORF">TNCT_544241</name>
</gene>
<keyword evidence="7" id="KW-0805">Transcription regulation</keyword>
<feature type="domain" description="C2H2-type" evidence="12">
    <location>
        <begin position="303"/>
        <end position="330"/>
    </location>
</feature>
<evidence type="ECO:0000256" key="10">
    <source>
        <dbReference type="ARBA" id="ARBA00023242"/>
    </source>
</evidence>
<evidence type="ECO:0000256" key="9">
    <source>
        <dbReference type="ARBA" id="ARBA00023163"/>
    </source>
</evidence>
<feature type="domain" description="C2H2-type" evidence="12">
    <location>
        <begin position="247"/>
        <end position="274"/>
    </location>
</feature>
<dbReference type="FunFam" id="3.30.160.60:FF:002343">
    <property type="entry name" value="Zinc finger protein 33A"/>
    <property type="match status" value="1"/>
</dbReference>
<dbReference type="InterPro" id="IPR013087">
    <property type="entry name" value="Znf_C2H2_type"/>
</dbReference>
<dbReference type="GO" id="GO:0000978">
    <property type="term" value="F:RNA polymerase II cis-regulatory region sequence-specific DNA binding"/>
    <property type="evidence" value="ECO:0007669"/>
    <property type="project" value="TreeGrafter"/>
</dbReference>
<dbReference type="Gene3D" id="3.30.160.60">
    <property type="entry name" value="Classic Zinc Finger"/>
    <property type="match status" value="6"/>
</dbReference>
<dbReference type="PROSITE" id="PS50157">
    <property type="entry name" value="ZINC_FINGER_C2H2_2"/>
    <property type="match status" value="6"/>
</dbReference>
<dbReference type="GO" id="GO:0003700">
    <property type="term" value="F:DNA-binding transcription factor activity"/>
    <property type="evidence" value="ECO:0007669"/>
    <property type="project" value="TreeGrafter"/>
</dbReference>
<evidence type="ECO:0000256" key="5">
    <source>
        <dbReference type="ARBA" id="ARBA00022771"/>
    </source>
</evidence>
<evidence type="ECO:0000256" key="4">
    <source>
        <dbReference type="ARBA" id="ARBA00022737"/>
    </source>
</evidence>
<comment type="caution">
    <text evidence="13">The sequence shown here is derived from an EMBL/GenBank/DDBJ whole genome shotgun (WGS) entry which is preliminary data.</text>
</comment>
<dbReference type="PANTHER" id="PTHR24390">
    <property type="entry name" value="ZINC FINGER PROTEIN"/>
    <property type="match status" value="1"/>
</dbReference>
<dbReference type="Pfam" id="PF13912">
    <property type="entry name" value="zf-C2H2_6"/>
    <property type="match status" value="1"/>
</dbReference>
<dbReference type="Proteomes" id="UP000887116">
    <property type="component" value="Unassembled WGS sequence"/>
</dbReference>
<dbReference type="PANTHER" id="PTHR24390:SF79">
    <property type="entry name" value="ASPARAGINE-RICH ZINC FINGER PROTEIN AZF1"/>
    <property type="match status" value="1"/>
</dbReference>
<evidence type="ECO:0000313" key="14">
    <source>
        <dbReference type="Proteomes" id="UP000887116"/>
    </source>
</evidence>
<keyword evidence="4" id="KW-0677">Repeat</keyword>
<evidence type="ECO:0000256" key="6">
    <source>
        <dbReference type="ARBA" id="ARBA00022833"/>
    </source>
</evidence>
<proteinExistence type="inferred from homology"/>
<dbReference type="OrthoDB" id="6411934at2759"/>
<feature type="domain" description="C2H2-type" evidence="12">
    <location>
        <begin position="275"/>
        <end position="302"/>
    </location>
</feature>
<dbReference type="GO" id="GO:0005634">
    <property type="term" value="C:nucleus"/>
    <property type="evidence" value="ECO:0007669"/>
    <property type="project" value="UniProtKB-SubCell"/>
</dbReference>
<comment type="subcellular location">
    <subcellularLocation>
        <location evidence="1">Nucleus</location>
    </subcellularLocation>
</comment>
<accession>A0A8X6GZ62</accession>
<dbReference type="GO" id="GO:0003682">
    <property type="term" value="F:chromatin binding"/>
    <property type="evidence" value="ECO:0007669"/>
    <property type="project" value="UniProtKB-ARBA"/>
</dbReference>
<dbReference type="FunFam" id="3.30.160.60:FF:000130">
    <property type="entry name" value="Spalt-like transcription factor 4"/>
    <property type="match status" value="1"/>
</dbReference>
<dbReference type="SMART" id="SM00355">
    <property type="entry name" value="ZnF_C2H2"/>
    <property type="match status" value="8"/>
</dbReference>
<sequence length="495" mass="57050">MRTTNSENNADQQKNTVQLQRPKFYPCNDCGLKFTKLALEVHKKSCSENENCSCKVCKSIKFNHLQTKAEKSVLNSERSVEREEGSFREHLRDLGVLSSQNSSDRDSNIDQCSSFESSLEENTEESFEKSVAKGKILKPAKFTDSLENCHDGEPCNRKLFCNSCKKHVFWESVGNHAFTHSIKREDNHLICLACNETRSSSMLFVMHFNAHMLTHPDCSECECNYPSCVNWGEIQFSEHCYAGTTDHPCYICRKSFSQFTSLITHMKQHTKEMPYSCEECSRSFRQIGSLQRHMTVHRGNRPYKCPKCSNSFADPATLRNHTRVHTRETPFVCEICKRGFSQIGNLKRHMAIHVEKVINAASMKFIKDKKEANDDGVLEESTLQELKELSAPESPQNPDTLELKIYESVDERKKKKENGKFTLHVCHICGKKYTWPHDLKIHLRVHTGEKPYKCDLCDKRFSQSGAVQIHKNRHHLKELQNKGIKTQNGQINKKF</sequence>
<dbReference type="AlphaFoldDB" id="A0A8X6GZ62"/>
<reference evidence="13" key="1">
    <citation type="submission" date="2020-07" db="EMBL/GenBank/DDBJ databases">
        <title>Multicomponent nature underlies the extraordinary mechanical properties of spider dragline silk.</title>
        <authorList>
            <person name="Kono N."/>
            <person name="Nakamura H."/>
            <person name="Mori M."/>
            <person name="Yoshida Y."/>
            <person name="Ohtoshi R."/>
            <person name="Malay A.D."/>
            <person name="Moran D.A.P."/>
            <person name="Tomita M."/>
            <person name="Numata K."/>
            <person name="Arakawa K."/>
        </authorList>
    </citation>
    <scope>NUCLEOTIDE SEQUENCE</scope>
</reference>
<keyword evidence="9" id="KW-0804">Transcription</keyword>
<dbReference type="FunFam" id="3.30.160.60:FF:000322">
    <property type="entry name" value="GDNF-inducible zinc finger protein 1"/>
    <property type="match status" value="1"/>
</dbReference>
<feature type="domain" description="C2H2-type" evidence="12">
    <location>
        <begin position="424"/>
        <end position="451"/>
    </location>
</feature>
<keyword evidence="8" id="KW-0238">DNA-binding</keyword>
<keyword evidence="10" id="KW-0539">Nucleus</keyword>
<organism evidence="13 14">
    <name type="scientific">Trichonephila clavata</name>
    <name type="common">Joro spider</name>
    <name type="synonym">Nephila clavata</name>
    <dbReference type="NCBI Taxonomy" id="2740835"/>
    <lineage>
        <taxon>Eukaryota</taxon>
        <taxon>Metazoa</taxon>
        <taxon>Ecdysozoa</taxon>
        <taxon>Arthropoda</taxon>
        <taxon>Chelicerata</taxon>
        <taxon>Arachnida</taxon>
        <taxon>Araneae</taxon>
        <taxon>Araneomorphae</taxon>
        <taxon>Entelegynae</taxon>
        <taxon>Araneoidea</taxon>
        <taxon>Nephilidae</taxon>
        <taxon>Trichonephila</taxon>
    </lineage>
</organism>
<dbReference type="EMBL" id="BMAO01033940">
    <property type="protein sequence ID" value="GFQ92923.1"/>
    <property type="molecule type" value="Genomic_DNA"/>
</dbReference>
<evidence type="ECO:0000256" key="11">
    <source>
        <dbReference type="PROSITE-ProRule" id="PRU00042"/>
    </source>
</evidence>
<dbReference type="PROSITE" id="PS00028">
    <property type="entry name" value="ZINC_FINGER_C2H2_1"/>
    <property type="match status" value="6"/>
</dbReference>
<name>A0A8X6GZ62_TRICU</name>
<dbReference type="GO" id="GO:0006357">
    <property type="term" value="P:regulation of transcription by RNA polymerase II"/>
    <property type="evidence" value="ECO:0007669"/>
    <property type="project" value="TreeGrafter"/>
</dbReference>
<keyword evidence="14" id="KW-1185">Reference proteome</keyword>
<evidence type="ECO:0000313" key="13">
    <source>
        <dbReference type="EMBL" id="GFQ92923.1"/>
    </source>
</evidence>
<evidence type="ECO:0000256" key="2">
    <source>
        <dbReference type="ARBA" id="ARBA00006991"/>
    </source>
</evidence>
<evidence type="ECO:0000256" key="7">
    <source>
        <dbReference type="ARBA" id="ARBA00023015"/>
    </source>
</evidence>
<evidence type="ECO:0000256" key="3">
    <source>
        <dbReference type="ARBA" id="ARBA00022723"/>
    </source>
</evidence>
<evidence type="ECO:0000256" key="8">
    <source>
        <dbReference type="ARBA" id="ARBA00023125"/>
    </source>
</evidence>
<protein>
    <submittedName>
        <fullName evidence="13">Zinc finger protein</fullName>
    </submittedName>
</protein>
<dbReference type="GO" id="GO:0008270">
    <property type="term" value="F:zinc ion binding"/>
    <property type="evidence" value="ECO:0007669"/>
    <property type="project" value="UniProtKB-KW"/>
</dbReference>
<dbReference type="FunFam" id="3.30.160.60:FF:000690">
    <property type="entry name" value="Zinc finger protein 354C"/>
    <property type="match status" value="1"/>
</dbReference>
<dbReference type="SUPFAM" id="SSF57667">
    <property type="entry name" value="beta-beta-alpha zinc fingers"/>
    <property type="match status" value="3"/>
</dbReference>
<evidence type="ECO:0000259" key="12">
    <source>
        <dbReference type="PROSITE" id="PS50157"/>
    </source>
</evidence>
<keyword evidence="6" id="KW-0862">Zinc</keyword>
<feature type="domain" description="C2H2-type" evidence="12">
    <location>
        <begin position="452"/>
        <end position="480"/>
    </location>
</feature>
<feature type="domain" description="C2H2-type" evidence="12">
    <location>
        <begin position="331"/>
        <end position="358"/>
    </location>
</feature>